<feature type="domain" description="Sporulation stage II protein D amidase enhancer LytB N-terminal" evidence="1">
    <location>
        <begin position="121"/>
        <end position="239"/>
    </location>
</feature>
<dbReference type="InterPro" id="IPR051922">
    <property type="entry name" value="Bact_Sporulation_Assoc"/>
</dbReference>
<evidence type="ECO:0000259" key="1">
    <source>
        <dbReference type="Pfam" id="PF08486"/>
    </source>
</evidence>
<evidence type="ECO:0000313" key="3">
    <source>
        <dbReference type="Proteomes" id="UP000708576"/>
    </source>
</evidence>
<name>A0ABS5JYJ7_9BACT</name>
<dbReference type="PANTHER" id="PTHR30032">
    <property type="entry name" value="N-ACETYLMURAMOYL-L-ALANINE AMIDASE-RELATED"/>
    <property type="match status" value="1"/>
</dbReference>
<organism evidence="2 3">
    <name type="scientific">Carboxylicivirga linearis</name>
    <dbReference type="NCBI Taxonomy" id="1628157"/>
    <lineage>
        <taxon>Bacteria</taxon>
        <taxon>Pseudomonadati</taxon>
        <taxon>Bacteroidota</taxon>
        <taxon>Bacteroidia</taxon>
        <taxon>Marinilabiliales</taxon>
        <taxon>Marinilabiliaceae</taxon>
        <taxon>Carboxylicivirga</taxon>
    </lineage>
</organism>
<dbReference type="NCBIfam" id="TIGR02669">
    <property type="entry name" value="SpoIID_LytB"/>
    <property type="match status" value="1"/>
</dbReference>
<keyword evidence="3" id="KW-1185">Reference proteome</keyword>
<evidence type="ECO:0000313" key="2">
    <source>
        <dbReference type="EMBL" id="MBS2099875.1"/>
    </source>
</evidence>
<comment type="caution">
    <text evidence="2">The sequence shown here is derived from an EMBL/GenBank/DDBJ whole genome shotgun (WGS) entry which is preliminary data.</text>
</comment>
<dbReference type="Proteomes" id="UP000708576">
    <property type="component" value="Unassembled WGS sequence"/>
</dbReference>
<gene>
    <name evidence="2" type="ORF">KEM10_16415</name>
</gene>
<dbReference type="PANTHER" id="PTHR30032:SF4">
    <property type="entry name" value="AMIDASE ENHANCER"/>
    <property type="match status" value="1"/>
</dbReference>
<dbReference type="Pfam" id="PF08486">
    <property type="entry name" value="SpoIID"/>
    <property type="match status" value="1"/>
</dbReference>
<dbReference type="InterPro" id="IPR013486">
    <property type="entry name" value="SpoIID/LytB"/>
</dbReference>
<proteinExistence type="predicted"/>
<accession>A0ABS5JYJ7</accession>
<protein>
    <submittedName>
        <fullName evidence="2">SpoIID/LytB domain-containing protein</fullName>
    </submittedName>
</protein>
<sequence>MSSSDCEQFAQLLIENHSNEYIPVINVGILFKPKVEFTLEGIYQTEKGEKLSGRWKVQIKGADQILSNGEIELEVLSGAVLNPMNEDCQFTLHNVTIGINFHWQRDEDQVFRGGLKLLIEDEKITAINILSVEDYLMSVISSEMSATSSLQLLKAHAVISRSWLLAQIEKNKALEQKVEKYSSTYQTETELIRWYDREDHANFDVCADDHCQRYQGITRANTPMVVQAVKETWGEVLTYEGAICDARFSKCCGGMVEVFENVWEPVNHSYLQKLVDNEFDPKGFSLDLKTESSAQKWILGEPDAFCNTNDKEVLSQVLNDYDQETNDFYRWTVEYTQEEISTLVAKRTGIDFGTIQELIPVERGDSSRLIRLKIVGDKKTMIIGKELEIRKALSESHLYSSAFVVEKVEENNAVKFILKGAGWGHGVGLCQIGAAVMGAKGYDYNTILMHYFRGAGLEKRY</sequence>
<dbReference type="EMBL" id="JAGUCO010000016">
    <property type="protein sequence ID" value="MBS2099875.1"/>
    <property type="molecule type" value="Genomic_DNA"/>
</dbReference>
<reference evidence="2 3" key="1">
    <citation type="journal article" date="2015" name="Int. J. Syst. Evol. Microbiol.">
        <title>Carboxylicivirga linearis sp. nov., isolated from a sea cucumber culture pond.</title>
        <authorList>
            <person name="Wang F.Q."/>
            <person name="Zhou Y.X."/>
            <person name="Lin X.Z."/>
            <person name="Chen G.J."/>
            <person name="Du Z.J."/>
        </authorList>
    </citation>
    <scope>NUCLEOTIDE SEQUENCE [LARGE SCALE GENOMIC DNA]</scope>
    <source>
        <strain evidence="2 3">FB218</strain>
    </source>
</reference>
<dbReference type="InterPro" id="IPR013693">
    <property type="entry name" value="SpoIID/LytB_N"/>
</dbReference>